<feature type="compositionally biased region" description="Basic and acidic residues" evidence="1">
    <location>
        <begin position="365"/>
        <end position="379"/>
    </location>
</feature>
<dbReference type="AlphaFoldDB" id="A0A6V2VAT5"/>
<feature type="compositionally biased region" description="Basic and acidic residues" evidence="1">
    <location>
        <begin position="336"/>
        <end position="345"/>
    </location>
</feature>
<feature type="compositionally biased region" description="Basic residues" evidence="1">
    <location>
        <begin position="346"/>
        <end position="357"/>
    </location>
</feature>
<organism evidence="4">
    <name type="scientific">Emiliania huxleyi</name>
    <name type="common">Coccolithophore</name>
    <name type="synonym">Pontosphaera huxleyi</name>
    <dbReference type="NCBI Taxonomy" id="2903"/>
    <lineage>
        <taxon>Eukaryota</taxon>
        <taxon>Haptista</taxon>
        <taxon>Haptophyta</taxon>
        <taxon>Prymnesiophyceae</taxon>
        <taxon>Isochrysidales</taxon>
        <taxon>Noelaerhabdaceae</taxon>
        <taxon>Emiliania</taxon>
    </lineage>
</organism>
<dbReference type="EMBL" id="HBIR01046718">
    <property type="protein sequence ID" value="CAE0581049.1"/>
    <property type="molecule type" value="Transcribed_RNA"/>
</dbReference>
<dbReference type="Gene3D" id="3.90.550.10">
    <property type="entry name" value="Spore Coat Polysaccharide Biosynthesis Protein SpsA, Chain A"/>
    <property type="match status" value="1"/>
</dbReference>
<accession>A0A6V2VAT5</accession>
<evidence type="ECO:0000313" key="4">
    <source>
        <dbReference type="EMBL" id="CAE0581054.1"/>
    </source>
</evidence>
<feature type="region of interest" description="Disordered" evidence="1">
    <location>
        <begin position="321"/>
        <end position="417"/>
    </location>
</feature>
<evidence type="ECO:0000313" key="2">
    <source>
        <dbReference type="EMBL" id="CAE0581049.1"/>
    </source>
</evidence>
<protein>
    <recommendedName>
        <fullName evidence="5">Glycosyltransferase 2-like domain-containing protein</fullName>
    </recommendedName>
</protein>
<dbReference type="SUPFAM" id="SSF53448">
    <property type="entry name" value="Nucleotide-diphospho-sugar transferases"/>
    <property type="match status" value="1"/>
</dbReference>
<gene>
    <name evidence="2" type="ORF">EHUX00137_LOCUS36492</name>
    <name evidence="3" type="ORF">EHUX00137_LOCUS36493</name>
    <name evidence="4" type="ORF">EHUX00137_LOCUS36496</name>
</gene>
<dbReference type="InterPro" id="IPR029044">
    <property type="entry name" value="Nucleotide-diphossugar_trans"/>
</dbReference>
<sequence>MPLAALTAACALPASNPAGSSLEACTSTETPPEQQLFPRSRQLARQRAFEARTRPGQPTLRELLAAASDFDASGLGPGQPAPVTAVLNVWNRRTLCRQLEALLAQTAPPALIWVCAFGPTPLAAALGAVVSRYNDSRIVLLRSEANLKYYGRFQAALAAPTRFVAVIDDDMVPGRRHLEALLHVAMLRPPLGARRLLGSIGWLLPPPQQGLVFRSYRATENSSGGLYVPDLAYGLAVERLLEVDYLCSAWFGETEWVRLLFREAPLTHATGEDFHLSHMLRKYAGVRSYVLPAGDPSFGGDTDHRLAYSRYSTGGAPTIALREHSRDVPAEISPRSPRDSLEIHPRVRRARLGRGAKLHAPAAERSGEVEIGRGRDRARCSRVSSGATGSGGAHSGKAPPSGGARQRPSVSRSRREI</sequence>
<evidence type="ECO:0000256" key="1">
    <source>
        <dbReference type="SAM" id="MobiDB-lite"/>
    </source>
</evidence>
<reference evidence="4" key="1">
    <citation type="submission" date="2021-01" db="EMBL/GenBank/DDBJ databases">
        <authorList>
            <person name="Corre E."/>
            <person name="Pelletier E."/>
            <person name="Niang G."/>
            <person name="Scheremetjew M."/>
            <person name="Finn R."/>
            <person name="Kale V."/>
            <person name="Holt S."/>
            <person name="Cochrane G."/>
            <person name="Meng A."/>
            <person name="Brown T."/>
            <person name="Cohen L."/>
        </authorList>
    </citation>
    <scope>NUCLEOTIDE SEQUENCE</scope>
    <source>
        <strain evidence="4">379</strain>
    </source>
</reference>
<dbReference type="EMBL" id="HBIR01046719">
    <property type="protein sequence ID" value="CAE0581050.1"/>
    <property type="molecule type" value="Transcribed_RNA"/>
</dbReference>
<dbReference type="EMBL" id="HBIR01046722">
    <property type="protein sequence ID" value="CAE0581054.1"/>
    <property type="molecule type" value="Transcribed_RNA"/>
</dbReference>
<name>A0A6V2VAT5_EMIHU</name>
<feature type="region of interest" description="Disordered" evidence="1">
    <location>
        <begin position="17"/>
        <end position="40"/>
    </location>
</feature>
<evidence type="ECO:0000313" key="3">
    <source>
        <dbReference type="EMBL" id="CAE0581050.1"/>
    </source>
</evidence>
<proteinExistence type="predicted"/>
<evidence type="ECO:0008006" key="5">
    <source>
        <dbReference type="Google" id="ProtNLM"/>
    </source>
</evidence>
<feature type="compositionally biased region" description="Polar residues" evidence="1">
    <location>
        <begin position="17"/>
        <end position="33"/>
    </location>
</feature>